<comment type="caution">
    <text evidence="1">The sequence shown here is derived from an EMBL/GenBank/DDBJ whole genome shotgun (WGS) entry which is preliminary data.</text>
</comment>
<proteinExistence type="predicted"/>
<name>A0A8T2T867_CERRI</name>
<dbReference type="OrthoDB" id="1937916at2759"/>
<gene>
    <name evidence="1" type="ORF">KP509_15G056800</name>
</gene>
<accession>A0A8T2T867</accession>
<keyword evidence="2" id="KW-1185">Reference proteome</keyword>
<evidence type="ECO:0000313" key="2">
    <source>
        <dbReference type="Proteomes" id="UP000825935"/>
    </source>
</evidence>
<organism evidence="1 2">
    <name type="scientific">Ceratopteris richardii</name>
    <name type="common">Triangle waterfern</name>
    <dbReference type="NCBI Taxonomy" id="49495"/>
    <lineage>
        <taxon>Eukaryota</taxon>
        <taxon>Viridiplantae</taxon>
        <taxon>Streptophyta</taxon>
        <taxon>Embryophyta</taxon>
        <taxon>Tracheophyta</taxon>
        <taxon>Polypodiopsida</taxon>
        <taxon>Polypodiidae</taxon>
        <taxon>Polypodiales</taxon>
        <taxon>Pteridineae</taxon>
        <taxon>Pteridaceae</taxon>
        <taxon>Parkerioideae</taxon>
        <taxon>Ceratopteris</taxon>
    </lineage>
</organism>
<dbReference type="Proteomes" id="UP000825935">
    <property type="component" value="Chromosome 15"/>
</dbReference>
<reference evidence="1" key="1">
    <citation type="submission" date="2021-08" db="EMBL/GenBank/DDBJ databases">
        <title>WGS assembly of Ceratopteris richardii.</title>
        <authorList>
            <person name="Marchant D.B."/>
            <person name="Chen G."/>
            <person name="Jenkins J."/>
            <person name="Shu S."/>
            <person name="Leebens-Mack J."/>
            <person name="Grimwood J."/>
            <person name="Schmutz J."/>
            <person name="Soltis P."/>
            <person name="Soltis D."/>
            <person name="Chen Z.-H."/>
        </authorList>
    </citation>
    <scope>NUCLEOTIDE SEQUENCE</scope>
    <source>
        <strain evidence="1">Whitten #5841</strain>
        <tissue evidence="1">Leaf</tissue>
    </source>
</reference>
<sequence length="167" mass="18576">MDDKSWPVIALPNTSGKNYNALRQLYCRWNLEFEITDNFQRIASLCEYAVDLSQLILVFIVVASALHVEASRSLGVTHTLLILLSNVDGLLKSAYRDDGNFRELSDSSILLSTTDVRKASSMKKGLVGSIPPVCHEPCQTCNLGSVLPNEYYPEAWRCQCGSSQFDP</sequence>
<evidence type="ECO:0000313" key="1">
    <source>
        <dbReference type="EMBL" id="KAH7405109.1"/>
    </source>
</evidence>
<protein>
    <submittedName>
        <fullName evidence="1">Uncharacterized protein</fullName>
    </submittedName>
</protein>
<dbReference type="AlphaFoldDB" id="A0A8T2T867"/>
<dbReference type="EMBL" id="CM035420">
    <property type="protein sequence ID" value="KAH7405109.1"/>
    <property type="molecule type" value="Genomic_DNA"/>
</dbReference>